<accession>A0A6G0MBV1</accession>
<gene>
    <name evidence="1" type="ORF">PF004_g31060</name>
</gene>
<sequence length="168" mass="18977">MEAAKALPTEVISRIHKHPDPVVRETMLALYQYLRRDKLRGVSAPALVKRAYPATPLMLGMPLLSIIAECSFVSDEESRSALLPKLYLDRTTLAVLNEPTNQPVDWLNLQTTLHREDLEAGRTVPLAATSTTPWIPKSPFRKENVWLLVMEKRKECDLKMVVPAHNSP</sequence>
<dbReference type="EMBL" id="QXGC01007224">
    <property type="protein sequence ID" value="KAE9160773.1"/>
    <property type="molecule type" value="Genomic_DNA"/>
</dbReference>
<organism evidence="1 2">
    <name type="scientific">Phytophthora fragariae</name>
    <dbReference type="NCBI Taxonomy" id="53985"/>
    <lineage>
        <taxon>Eukaryota</taxon>
        <taxon>Sar</taxon>
        <taxon>Stramenopiles</taxon>
        <taxon>Oomycota</taxon>
        <taxon>Peronosporomycetes</taxon>
        <taxon>Peronosporales</taxon>
        <taxon>Peronosporaceae</taxon>
        <taxon>Phytophthora</taxon>
    </lineage>
</organism>
<dbReference type="Proteomes" id="UP000476176">
    <property type="component" value="Unassembled WGS sequence"/>
</dbReference>
<protein>
    <submittedName>
        <fullName evidence="1">Uncharacterized protein</fullName>
    </submittedName>
</protein>
<proteinExistence type="predicted"/>
<reference evidence="1 2" key="1">
    <citation type="submission" date="2018-09" db="EMBL/GenBank/DDBJ databases">
        <title>Genomic investigation of the strawberry pathogen Phytophthora fragariae indicates pathogenicity is determined by transcriptional variation in three key races.</title>
        <authorList>
            <person name="Adams T.M."/>
            <person name="Armitage A.D."/>
            <person name="Sobczyk M.K."/>
            <person name="Bates H.J."/>
            <person name="Dunwell J.M."/>
            <person name="Nellist C.F."/>
            <person name="Harrison R.J."/>
        </authorList>
    </citation>
    <scope>NUCLEOTIDE SEQUENCE [LARGE SCALE GENOMIC DNA]</scope>
    <source>
        <strain evidence="1 2">BC-23</strain>
    </source>
</reference>
<comment type="caution">
    <text evidence="1">The sequence shown here is derived from an EMBL/GenBank/DDBJ whole genome shotgun (WGS) entry which is preliminary data.</text>
</comment>
<evidence type="ECO:0000313" key="2">
    <source>
        <dbReference type="Proteomes" id="UP000476176"/>
    </source>
</evidence>
<evidence type="ECO:0000313" key="1">
    <source>
        <dbReference type="EMBL" id="KAE9160773.1"/>
    </source>
</evidence>
<dbReference type="AlphaFoldDB" id="A0A6G0MBV1"/>
<name>A0A6G0MBV1_9STRA</name>